<dbReference type="Proteomes" id="UP001168877">
    <property type="component" value="Unassembled WGS sequence"/>
</dbReference>
<evidence type="ECO:0000256" key="2">
    <source>
        <dbReference type="ARBA" id="ARBA00023157"/>
    </source>
</evidence>
<dbReference type="PROSITE" id="PS50948">
    <property type="entry name" value="PAN"/>
    <property type="match status" value="1"/>
</dbReference>
<accession>A0AA39W2E8</accession>
<name>A0AA39W2E8_ACESA</name>
<dbReference type="Pfam" id="PF08276">
    <property type="entry name" value="PAN_2"/>
    <property type="match status" value="1"/>
</dbReference>
<sequence>MWKGSNKFFRSGPWNGIGFSGALALMHSPVFGLNFVYNKDELYYKFNPRDKSVFSMIVLNKTSNLREQLTWSETTQTWNKLSYVPRDHCDSYGLCGAYGNCITTQLPICQCLEGFKPKSAGYGDWSQGCVRNKSLNYSKLDGFIKFNALKWPDATHSWVNTSMNLRQCREKCLENPSCTAYSNLDIRGGGNGCAI</sequence>
<proteinExistence type="predicted"/>
<feature type="domain" description="Apple" evidence="3">
    <location>
        <begin position="129"/>
        <end position="195"/>
    </location>
</feature>
<evidence type="ECO:0000313" key="4">
    <source>
        <dbReference type="EMBL" id="KAK0599743.1"/>
    </source>
</evidence>
<keyword evidence="1" id="KW-0732">Signal</keyword>
<organism evidence="4 5">
    <name type="scientific">Acer saccharum</name>
    <name type="common">Sugar maple</name>
    <dbReference type="NCBI Taxonomy" id="4024"/>
    <lineage>
        <taxon>Eukaryota</taxon>
        <taxon>Viridiplantae</taxon>
        <taxon>Streptophyta</taxon>
        <taxon>Embryophyta</taxon>
        <taxon>Tracheophyta</taxon>
        <taxon>Spermatophyta</taxon>
        <taxon>Magnoliopsida</taxon>
        <taxon>eudicotyledons</taxon>
        <taxon>Gunneridae</taxon>
        <taxon>Pentapetalae</taxon>
        <taxon>rosids</taxon>
        <taxon>malvids</taxon>
        <taxon>Sapindales</taxon>
        <taxon>Sapindaceae</taxon>
        <taxon>Hippocastanoideae</taxon>
        <taxon>Acereae</taxon>
        <taxon>Acer</taxon>
    </lineage>
</organism>
<reference evidence="4" key="1">
    <citation type="journal article" date="2022" name="Plant J.">
        <title>Strategies of tolerance reflected in two North American maple genomes.</title>
        <authorList>
            <person name="McEvoy S.L."/>
            <person name="Sezen U.U."/>
            <person name="Trouern-Trend A."/>
            <person name="McMahon S.M."/>
            <person name="Schaberg P.G."/>
            <person name="Yang J."/>
            <person name="Wegrzyn J.L."/>
            <person name="Swenson N.G."/>
        </authorList>
    </citation>
    <scope>NUCLEOTIDE SEQUENCE</scope>
    <source>
        <strain evidence="4">NS2018</strain>
    </source>
</reference>
<reference evidence="4" key="2">
    <citation type="submission" date="2023-06" db="EMBL/GenBank/DDBJ databases">
        <authorList>
            <person name="Swenson N.G."/>
            <person name="Wegrzyn J.L."/>
            <person name="Mcevoy S.L."/>
        </authorList>
    </citation>
    <scope>NUCLEOTIDE SEQUENCE</scope>
    <source>
        <strain evidence="4">NS2018</strain>
        <tissue evidence="4">Leaf</tissue>
    </source>
</reference>
<dbReference type="InterPro" id="IPR000858">
    <property type="entry name" value="S_locus_glycoprot_dom"/>
</dbReference>
<dbReference type="PANTHER" id="PTHR32444:SF249">
    <property type="entry name" value="CURCULIN-LIKE (MANNOSE-BINDING) LECTIN FAMILY PROTEIN"/>
    <property type="match status" value="1"/>
</dbReference>
<evidence type="ECO:0000313" key="5">
    <source>
        <dbReference type="Proteomes" id="UP001168877"/>
    </source>
</evidence>
<dbReference type="EMBL" id="JAUESC010000003">
    <property type="protein sequence ID" value="KAK0599743.1"/>
    <property type="molecule type" value="Genomic_DNA"/>
</dbReference>
<evidence type="ECO:0000256" key="1">
    <source>
        <dbReference type="ARBA" id="ARBA00022729"/>
    </source>
</evidence>
<dbReference type="GO" id="GO:0048544">
    <property type="term" value="P:recognition of pollen"/>
    <property type="evidence" value="ECO:0007669"/>
    <property type="project" value="InterPro"/>
</dbReference>
<evidence type="ECO:0000259" key="3">
    <source>
        <dbReference type="PROSITE" id="PS50948"/>
    </source>
</evidence>
<keyword evidence="5" id="KW-1185">Reference proteome</keyword>
<keyword evidence="2" id="KW-1015">Disulfide bond</keyword>
<comment type="caution">
    <text evidence="4">The sequence shown here is derived from an EMBL/GenBank/DDBJ whole genome shotgun (WGS) entry which is preliminary data.</text>
</comment>
<dbReference type="InterPro" id="IPR003609">
    <property type="entry name" value="Pan_app"/>
</dbReference>
<gene>
    <name evidence="4" type="ORF">LWI29_008177</name>
</gene>
<dbReference type="Pfam" id="PF00954">
    <property type="entry name" value="S_locus_glycop"/>
    <property type="match status" value="1"/>
</dbReference>
<dbReference type="AlphaFoldDB" id="A0AA39W2E8"/>
<dbReference type="PANTHER" id="PTHR32444">
    <property type="entry name" value="BULB-TYPE LECTIN DOMAIN-CONTAINING PROTEIN"/>
    <property type="match status" value="1"/>
</dbReference>
<protein>
    <recommendedName>
        <fullName evidence="3">Apple domain-containing protein</fullName>
    </recommendedName>
</protein>